<organism evidence="1 2">
    <name type="scientific">Stenotrophomonas cyclobalanopsidis</name>
    <dbReference type="NCBI Taxonomy" id="2771362"/>
    <lineage>
        <taxon>Bacteria</taxon>
        <taxon>Pseudomonadati</taxon>
        <taxon>Pseudomonadota</taxon>
        <taxon>Gammaproteobacteria</taxon>
        <taxon>Lysobacterales</taxon>
        <taxon>Lysobacteraceae</taxon>
        <taxon>Stenotrophomonas</taxon>
    </lineage>
</organism>
<dbReference type="RefSeq" id="WP_150453496.1">
    <property type="nucleotide sequence ID" value="NZ_VYKI01000003.1"/>
</dbReference>
<comment type="caution">
    <text evidence="1">The sequence shown here is derived from an EMBL/GenBank/DDBJ whole genome shotgun (WGS) entry which is preliminary data.</text>
</comment>
<proteinExistence type="predicted"/>
<reference evidence="1 2" key="1">
    <citation type="journal article" date="2020" name="Antonie Van Leeuwenhoek">
        <title>Stenotrophomonas cyclobalanopsidis sp. nov., isolated from the leaf spot disease of Cyclobalanopsis patelliformis.</title>
        <authorList>
            <person name="Bian D.R."/>
            <person name="Xue H."/>
            <person name="Piao C.G."/>
            <person name="Li Y."/>
        </authorList>
    </citation>
    <scope>NUCLEOTIDE SEQUENCE [LARGE SCALE GENOMIC DNA]</scope>
    <source>
        <strain evidence="1 2">TPQG1-4</strain>
    </source>
</reference>
<keyword evidence="2" id="KW-1185">Reference proteome</keyword>
<dbReference type="EMBL" id="VYKI01000003">
    <property type="protein sequence ID" value="KAA9003375.1"/>
    <property type="molecule type" value="Genomic_DNA"/>
</dbReference>
<protein>
    <submittedName>
        <fullName evidence="1">Protein L</fullName>
    </submittedName>
</protein>
<evidence type="ECO:0000313" key="1">
    <source>
        <dbReference type="EMBL" id="KAA9003375.1"/>
    </source>
</evidence>
<name>A0ABQ6T3V4_9GAMM</name>
<gene>
    <name evidence="1" type="ORF">FJU31_03445</name>
</gene>
<dbReference type="Proteomes" id="UP000326367">
    <property type="component" value="Unassembled WGS sequence"/>
</dbReference>
<accession>A0ABQ6T3V4</accession>
<sequence length="81" mass="8928">MAWHTSTSVLTVVDPSNSWWTAIYEPGAKAPVCGIYRCKGCKCEITRNQGEAFPPPSHHPHLPGQSRICWILNVRTNAPVG</sequence>
<evidence type="ECO:0000313" key="2">
    <source>
        <dbReference type="Proteomes" id="UP000326367"/>
    </source>
</evidence>